<organism evidence="1 2">
    <name type="scientific">Gillisia hiemivivida</name>
    <dbReference type="NCBI Taxonomy" id="291190"/>
    <lineage>
        <taxon>Bacteria</taxon>
        <taxon>Pseudomonadati</taxon>
        <taxon>Bacteroidota</taxon>
        <taxon>Flavobacteriia</taxon>
        <taxon>Flavobacteriales</taxon>
        <taxon>Flavobacteriaceae</taxon>
        <taxon>Gillisia</taxon>
    </lineage>
</organism>
<keyword evidence="2" id="KW-1185">Reference proteome</keyword>
<accession>A0A5C6ZV92</accession>
<reference evidence="1 2" key="1">
    <citation type="submission" date="2019-08" db="EMBL/GenBank/DDBJ databases">
        <title>Genome sequence of Gillisia hiemivivida IC154 (type strain).</title>
        <authorList>
            <person name="Bowman J.P."/>
        </authorList>
    </citation>
    <scope>NUCLEOTIDE SEQUENCE [LARGE SCALE GENOMIC DNA]</scope>
    <source>
        <strain evidence="1 2">IC154</strain>
    </source>
</reference>
<comment type="caution">
    <text evidence="1">The sequence shown here is derived from an EMBL/GenBank/DDBJ whole genome shotgun (WGS) entry which is preliminary data.</text>
</comment>
<gene>
    <name evidence="1" type="ORF">ES724_04895</name>
</gene>
<dbReference type="OrthoDB" id="659133at2"/>
<dbReference type="Proteomes" id="UP000321367">
    <property type="component" value="Unassembled WGS sequence"/>
</dbReference>
<name>A0A5C6ZV92_9FLAO</name>
<evidence type="ECO:0000313" key="2">
    <source>
        <dbReference type="Proteomes" id="UP000321367"/>
    </source>
</evidence>
<proteinExistence type="predicted"/>
<dbReference type="EMBL" id="VORY01000003">
    <property type="protein sequence ID" value="TXD94814.1"/>
    <property type="molecule type" value="Genomic_DNA"/>
</dbReference>
<dbReference type="RefSeq" id="WP_146930348.1">
    <property type="nucleotide sequence ID" value="NZ_CBCSHZ010000003.1"/>
</dbReference>
<dbReference type="AlphaFoldDB" id="A0A5C6ZV92"/>
<evidence type="ECO:0000313" key="1">
    <source>
        <dbReference type="EMBL" id="TXD94814.1"/>
    </source>
</evidence>
<sequence>MKKIFYLILLIPFLAISQNGNEYMVFENALLSPQLDKISEFESGLAAHNKQYHNEGQYGARVYWIGNGPNTGKYLWVMGPLPWSAFDTRPEKEGHDEDWNSNVLRYMLPETDQTYFKFEAGLSNFPKDFTLNKLLVDYYDIKPFQGTKTMALLEKIEKVMKDKFPGATYGIYTNELPNSKDGNDISFISFFEKSAWMGEDRKFVDKYNEVHGAGSFDTFLKDWENATQGSYSELWHFRPELSGLSGEVKVAERQEN</sequence>
<protein>
    <recommendedName>
        <fullName evidence="3">NIPSNAP family containing protein</fullName>
    </recommendedName>
</protein>
<evidence type="ECO:0008006" key="3">
    <source>
        <dbReference type="Google" id="ProtNLM"/>
    </source>
</evidence>